<dbReference type="Proteomes" id="UP001055439">
    <property type="component" value="Chromosome 10"/>
</dbReference>
<proteinExistence type="predicted"/>
<sequence length="335" mass="37929">MGRDRLTSECHRSADASSSSSSSSHGESSDRRKRKIKKERSRSSRHKESRRRKSSRHSRSSKADSRTRENEEERRERRHKRKSEMRRLRSGREYDDGEDDDSDYSLSSSSSGDDSEPRSLKPESIVRLFLRKFPNAADDLKQLLQMVDSGQGVDVRGISDRSLVRILKKLFRSLRLKRNNGAYLLPPKGIPTLDIVGMRLCSHLESRDNLCSMSEARDSQQPSLSDHMHKKDKADSNDAKLDEAQENHELPTPGRRSLVNLGNCNKQNIVDVYRLIGPEMPSRELLAAAAELTEAESLLREAHLEIDNDMLIGPPPPAMVAEAASANEAERFEEV</sequence>
<dbReference type="EMBL" id="CP097503">
    <property type="protein sequence ID" value="URD82070.1"/>
    <property type="molecule type" value="Genomic_DNA"/>
</dbReference>
<accession>A0A9E7ET47</accession>
<feature type="compositionally biased region" description="Basic and acidic residues" evidence="1">
    <location>
        <begin position="226"/>
        <end position="239"/>
    </location>
</feature>
<dbReference type="PANTHER" id="PTHR47422">
    <property type="entry name" value="DNAJ HEAT SHOCK N-TERMINAL DOMAIN-CONTAINING PROTEIN"/>
    <property type="match status" value="1"/>
</dbReference>
<protein>
    <submittedName>
        <fullName evidence="2">Uncharacterized protein</fullName>
    </submittedName>
</protein>
<keyword evidence="3" id="KW-1185">Reference proteome</keyword>
<gene>
    <name evidence="2" type="ORF">MUK42_08028</name>
</gene>
<dbReference type="PANTHER" id="PTHR47422:SF1">
    <property type="entry name" value="DNAJ HEAT SHOCK N-TERMINAL DOMAIN-CONTAINING PROTEIN"/>
    <property type="match status" value="1"/>
</dbReference>
<evidence type="ECO:0000256" key="1">
    <source>
        <dbReference type="SAM" id="MobiDB-lite"/>
    </source>
</evidence>
<feature type="compositionally biased region" description="Basic residues" evidence="1">
    <location>
        <begin position="31"/>
        <end position="60"/>
    </location>
</feature>
<feature type="compositionally biased region" description="Basic and acidic residues" evidence="1">
    <location>
        <begin position="61"/>
        <end position="75"/>
    </location>
</feature>
<feature type="compositionally biased region" description="Low complexity" evidence="1">
    <location>
        <begin position="15"/>
        <end position="26"/>
    </location>
</feature>
<feature type="compositionally biased region" description="Basic and acidic residues" evidence="1">
    <location>
        <begin position="85"/>
        <end position="94"/>
    </location>
</feature>
<reference evidence="2" key="1">
    <citation type="submission" date="2022-05" db="EMBL/GenBank/DDBJ databases">
        <title>The Musa troglodytarum L. genome provides insights into the mechanism of non-climacteric behaviour and enrichment of carotenoids.</title>
        <authorList>
            <person name="Wang J."/>
        </authorList>
    </citation>
    <scope>NUCLEOTIDE SEQUENCE</scope>
    <source>
        <tissue evidence="2">Leaf</tissue>
    </source>
</reference>
<dbReference type="AlphaFoldDB" id="A0A9E7ET47"/>
<evidence type="ECO:0000313" key="2">
    <source>
        <dbReference type="EMBL" id="URD82070.1"/>
    </source>
</evidence>
<feature type="region of interest" description="Disordered" evidence="1">
    <location>
        <begin position="212"/>
        <end position="239"/>
    </location>
</feature>
<feature type="region of interest" description="Disordered" evidence="1">
    <location>
        <begin position="1"/>
        <end position="120"/>
    </location>
</feature>
<organism evidence="2 3">
    <name type="scientific">Musa troglodytarum</name>
    <name type="common">fe'i banana</name>
    <dbReference type="NCBI Taxonomy" id="320322"/>
    <lineage>
        <taxon>Eukaryota</taxon>
        <taxon>Viridiplantae</taxon>
        <taxon>Streptophyta</taxon>
        <taxon>Embryophyta</taxon>
        <taxon>Tracheophyta</taxon>
        <taxon>Spermatophyta</taxon>
        <taxon>Magnoliopsida</taxon>
        <taxon>Liliopsida</taxon>
        <taxon>Zingiberales</taxon>
        <taxon>Musaceae</taxon>
        <taxon>Musa</taxon>
    </lineage>
</organism>
<dbReference type="OrthoDB" id="342454at2759"/>
<feature type="compositionally biased region" description="Basic and acidic residues" evidence="1">
    <location>
        <begin position="1"/>
        <end position="14"/>
    </location>
</feature>
<evidence type="ECO:0000313" key="3">
    <source>
        <dbReference type="Proteomes" id="UP001055439"/>
    </source>
</evidence>
<name>A0A9E7ET47_9LILI</name>